<dbReference type="InterPro" id="IPR051310">
    <property type="entry name" value="MCP_chemotaxis"/>
</dbReference>
<proteinExistence type="inferred from homology"/>
<feature type="domain" description="PAS" evidence="6">
    <location>
        <begin position="39"/>
        <end position="94"/>
    </location>
</feature>
<dbReference type="PANTHER" id="PTHR43531">
    <property type="entry name" value="PROTEIN ICFG"/>
    <property type="match status" value="1"/>
</dbReference>
<dbReference type="Gene3D" id="3.30.450.20">
    <property type="entry name" value="PAS domain"/>
    <property type="match status" value="1"/>
</dbReference>
<accession>A0ABP3WA40</accession>
<gene>
    <name evidence="8" type="ORF">GCM10009108_24350</name>
</gene>
<evidence type="ECO:0000256" key="1">
    <source>
        <dbReference type="ARBA" id="ARBA00022481"/>
    </source>
</evidence>
<evidence type="ECO:0000256" key="3">
    <source>
        <dbReference type="PROSITE-ProRule" id="PRU00284"/>
    </source>
</evidence>
<dbReference type="SMART" id="SM00091">
    <property type="entry name" value="PAS"/>
    <property type="match status" value="1"/>
</dbReference>
<dbReference type="PROSITE" id="PS50111">
    <property type="entry name" value="CHEMOTAXIS_TRANSDUC_2"/>
    <property type="match status" value="1"/>
</dbReference>
<evidence type="ECO:0000259" key="7">
    <source>
        <dbReference type="PROSITE" id="PS50885"/>
    </source>
</evidence>
<feature type="transmembrane region" description="Helical" evidence="4">
    <location>
        <begin position="214"/>
        <end position="234"/>
    </location>
</feature>
<evidence type="ECO:0000313" key="9">
    <source>
        <dbReference type="Proteomes" id="UP001500573"/>
    </source>
</evidence>
<comment type="caution">
    <text evidence="8">The sequence shown here is derived from an EMBL/GenBank/DDBJ whole genome shotgun (WGS) entry which is preliminary data.</text>
</comment>
<dbReference type="InterPro" id="IPR003660">
    <property type="entry name" value="HAMP_dom"/>
</dbReference>
<evidence type="ECO:0000313" key="8">
    <source>
        <dbReference type="EMBL" id="GAA0782097.1"/>
    </source>
</evidence>
<dbReference type="NCBIfam" id="TIGR00229">
    <property type="entry name" value="sensory_box"/>
    <property type="match status" value="1"/>
</dbReference>
<evidence type="ECO:0000256" key="4">
    <source>
        <dbReference type="SAM" id="Phobius"/>
    </source>
</evidence>
<name>A0ABP3WA40_9BURK</name>
<reference evidence="9" key="1">
    <citation type="journal article" date="2019" name="Int. J. Syst. Evol. Microbiol.">
        <title>The Global Catalogue of Microorganisms (GCM) 10K type strain sequencing project: providing services to taxonomists for standard genome sequencing and annotation.</title>
        <authorList>
            <consortium name="The Broad Institute Genomics Platform"/>
            <consortium name="The Broad Institute Genome Sequencing Center for Infectious Disease"/>
            <person name="Wu L."/>
            <person name="Ma J."/>
        </authorList>
    </citation>
    <scope>NUCLEOTIDE SEQUENCE [LARGE SCALE GENOMIC DNA]</scope>
    <source>
        <strain evidence="9">JCM 15515</strain>
    </source>
</reference>
<dbReference type="CDD" id="cd06225">
    <property type="entry name" value="HAMP"/>
    <property type="match status" value="1"/>
</dbReference>
<dbReference type="PROSITE" id="PS50885">
    <property type="entry name" value="HAMP"/>
    <property type="match status" value="1"/>
</dbReference>
<dbReference type="SMART" id="SM00283">
    <property type="entry name" value="MA"/>
    <property type="match status" value="1"/>
</dbReference>
<dbReference type="InterPro" id="IPR004089">
    <property type="entry name" value="MCPsignal_dom"/>
</dbReference>
<dbReference type="PANTHER" id="PTHR43531:SF14">
    <property type="entry name" value="METHYL-ACCEPTING CHEMOTAXIS PROTEIN I-RELATED"/>
    <property type="match status" value="1"/>
</dbReference>
<dbReference type="Gene3D" id="1.10.287.950">
    <property type="entry name" value="Methyl-accepting chemotaxis protein"/>
    <property type="match status" value="1"/>
</dbReference>
<evidence type="ECO:0000256" key="2">
    <source>
        <dbReference type="ARBA" id="ARBA00029447"/>
    </source>
</evidence>
<dbReference type="CDD" id="cd11386">
    <property type="entry name" value="MCP_signal"/>
    <property type="match status" value="1"/>
</dbReference>
<evidence type="ECO:0000259" key="6">
    <source>
        <dbReference type="PROSITE" id="PS50112"/>
    </source>
</evidence>
<dbReference type="InterPro" id="IPR013655">
    <property type="entry name" value="PAS_fold_3"/>
</dbReference>
<dbReference type="SUPFAM" id="SSF55785">
    <property type="entry name" value="PYP-like sensor domain (PAS domain)"/>
    <property type="match status" value="1"/>
</dbReference>
<dbReference type="Pfam" id="PF00015">
    <property type="entry name" value="MCPsignal"/>
    <property type="match status" value="1"/>
</dbReference>
<sequence length="549" mass="59912">MPTCYFKWVTVSGVSGGWSSLNLPITNQEHPFPSGATLVSVTDKKGRILYCNEGFIKVSGFEPEELLGQPHNIIRHPDVPEEAFRDLWDTIRQGKMWSATLKNRRKDGSHYWVTANVTPLLDNGIPVSYMSVRTEASREQIDIAQALFERMRQERESGRPVTTFRQGQVITRSLWGRLKKSASRLDLSASLALLMCVQGLTTGLAMWFAGTGSVPSWAGILVSTTVLGIIALMMRSRMVSPVKTLIEATNQIAACDLTQTVASTRSDLHGQLQRALGQVSVNLKSVVRDARDQNAQTVTMVNRMSAGIAELAHRTESQAENLAQTATALEQITTVARTTTEAAADASNTSAKAVTTTDKGARSLDELRNTMESIHQASDRIGDITKTIDGIAFQTNILSLNAAIEAARAGTAGKGFAVVASEVRALAQRTARAAAEITALIADTRLRIKDGHEKTESTLEIMQETVCRIRDVHREMQTIEEAMSEQLTGISQISAAVHEIDKNTQENARFSNAMAATVHEIQAVAQRAIETVGVFRIDNSPRRTGEALE</sequence>
<feature type="domain" description="HAMP" evidence="7">
    <location>
        <begin position="236"/>
        <end position="288"/>
    </location>
</feature>
<dbReference type="PROSITE" id="PS50112">
    <property type="entry name" value="PAS"/>
    <property type="match status" value="1"/>
</dbReference>
<dbReference type="InterPro" id="IPR000014">
    <property type="entry name" value="PAS"/>
</dbReference>
<keyword evidence="3" id="KW-0807">Transducer</keyword>
<keyword evidence="4" id="KW-0472">Membrane</keyword>
<keyword evidence="9" id="KW-1185">Reference proteome</keyword>
<feature type="domain" description="Methyl-accepting transducer" evidence="5">
    <location>
        <begin position="293"/>
        <end position="522"/>
    </location>
</feature>
<dbReference type="EMBL" id="BAAAEX010000012">
    <property type="protein sequence ID" value="GAA0782097.1"/>
    <property type="molecule type" value="Genomic_DNA"/>
</dbReference>
<keyword evidence="4" id="KW-1133">Transmembrane helix</keyword>
<dbReference type="SUPFAM" id="SSF58104">
    <property type="entry name" value="Methyl-accepting chemotaxis protein (MCP) signaling domain"/>
    <property type="match status" value="1"/>
</dbReference>
<comment type="similarity">
    <text evidence="2">Belongs to the methyl-accepting chemotaxis (MCP) protein family.</text>
</comment>
<feature type="transmembrane region" description="Helical" evidence="4">
    <location>
        <begin position="187"/>
        <end position="208"/>
    </location>
</feature>
<dbReference type="Proteomes" id="UP001500573">
    <property type="component" value="Unassembled WGS sequence"/>
</dbReference>
<organism evidence="8 9">
    <name type="scientific">Castellaniella ginsengisoli</name>
    <dbReference type="NCBI Taxonomy" id="546114"/>
    <lineage>
        <taxon>Bacteria</taxon>
        <taxon>Pseudomonadati</taxon>
        <taxon>Pseudomonadota</taxon>
        <taxon>Betaproteobacteria</taxon>
        <taxon>Burkholderiales</taxon>
        <taxon>Alcaligenaceae</taxon>
        <taxon>Castellaniella</taxon>
    </lineage>
</organism>
<dbReference type="Pfam" id="PF08447">
    <property type="entry name" value="PAS_3"/>
    <property type="match status" value="1"/>
</dbReference>
<dbReference type="InterPro" id="IPR035965">
    <property type="entry name" value="PAS-like_dom_sf"/>
</dbReference>
<dbReference type="CDD" id="cd00130">
    <property type="entry name" value="PAS"/>
    <property type="match status" value="1"/>
</dbReference>
<keyword evidence="4" id="KW-0812">Transmembrane</keyword>
<protein>
    <submittedName>
        <fullName evidence="8">PAS domain-containing methyl-accepting chemotaxis protein</fullName>
    </submittedName>
</protein>
<evidence type="ECO:0000259" key="5">
    <source>
        <dbReference type="PROSITE" id="PS50111"/>
    </source>
</evidence>
<keyword evidence="1" id="KW-0488">Methylation</keyword>